<dbReference type="OrthoDB" id="8910558at2"/>
<dbReference type="Pfam" id="PF19673">
    <property type="entry name" value="DUF6176"/>
    <property type="match status" value="1"/>
</dbReference>
<evidence type="ECO:0000313" key="1">
    <source>
        <dbReference type="EMBL" id="EHK55033.1"/>
    </source>
</evidence>
<reference evidence="1 2" key="1">
    <citation type="journal article" date="2012" name="J. Bacteriol.">
        <title>Draft Genome Sequence of Mesorhizobium alhagi CCNWXJ12-2T, a Novel Salt-Resistant Species Isolated from the Desert of Northwestern China.</title>
        <authorList>
            <person name="Zhou M."/>
            <person name="Chen W."/>
            <person name="Chen H."/>
            <person name="Wei G."/>
        </authorList>
    </citation>
    <scope>NUCLEOTIDE SEQUENCE [LARGE SCALE GENOMIC DNA]</scope>
    <source>
        <strain evidence="1 2">CCNWXJ12-2</strain>
    </source>
</reference>
<protein>
    <submittedName>
        <fullName evidence="1">Uncharacterized protein</fullName>
    </submittedName>
</protein>
<dbReference type="InterPro" id="IPR046174">
    <property type="entry name" value="DUF6176"/>
</dbReference>
<proteinExistence type="predicted"/>
<dbReference type="PATRIC" id="fig|1107882.3.peg.4285"/>
<accession>H0HW29</accession>
<gene>
    <name evidence="1" type="ORF">MAXJ12_21946</name>
</gene>
<dbReference type="RefSeq" id="WP_008837986.1">
    <property type="nucleotide sequence ID" value="NZ_AHAM01000183.1"/>
</dbReference>
<dbReference type="AlphaFoldDB" id="H0HW29"/>
<sequence>MRTRCIKIKLKDGTREQVDDWAAEINKRANEARETMKREGVSLEAAFLDYQADGVYLVSVMRADDFEKAKAMARSSTADIDAYHRRFKEACWEERTELSPLIDLSTEDQ</sequence>
<dbReference type="Proteomes" id="UP000003250">
    <property type="component" value="Unassembled WGS sequence"/>
</dbReference>
<name>H0HW29_9HYPH</name>
<organism evidence="1 2">
    <name type="scientific">Mesorhizobium alhagi CCNWXJ12-2</name>
    <dbReference type="NCBI Taxonomy" id="1107882"/>
    <lineage>
        <taxon>Bacteria</taxon>
        <taxon>Pseudomonadati</taxon>
        <taxon>Pseudomonadota</taxon>
        <taxon>Alphaproteobacteria</taxon>
        <taxon>Hyphomicrobiales</taxon>
        <taxon>Phyllobacteriaceae</taxon>
        <taxon>Allomesorhizobium</taxon>
    </lineage>
</organism>
<evidence type="ECO:0000313" key="2">
    <source>
        <dbReference type="Proteomes" id="UP000003250"/>
    </source>
</evidence>
<dbReference type="EMBL" id="AHAM01000183">
    <property type="protein sequence ID" value="EHK55033.1"/>
    <property type="molecule type" value="Genomic_DNA"/>
</dbReference>
<keyword evidence="2" id="KW-1185">Reference proteome</keyword>